<reference evidence="2 3" key="1">
    <citation type="submission" date="2023-11" db="EMBL/GenBank/DDBJ databases">
        <title>Plant-associative lifestyle of Vibrio porteresiae and its evolutionary dynamics.</title>
        <authorList>
            <person name="Rameshkumar N."/>
            <person name="Kirti K."/>
        </authorList>
    </citation>
    <scope>NUCLEOTIDE SEQUENCE [LARGE SCALE GENOMIC DNA]</scope>
    <source>
        <strain evidence="2 3">MSSRF30</strain>
    </source>
</reference>
<feature type="domain" description="N-acetyltransferase" evidence="1">
    <location>
        <begin position="16"/>
        <end position="179"/>
    </location>
</feature>
<name>A0ABZ0Q8H4_9VIBR</name>
<dbReference type="RefSeq" id="WP_261892416.1">
    <property type="nucleotide sequence ID" value="NZ_AP024895.1"/>
</dbReference>
<organism evidence="2 3">
    <name type="scientific">Vibrio porteresiae DSM 19223</name>
    <dbReference type="NCBI Taxonomy" id="1123496"/>
    <lineage>
        <taxon>Bacteria</taxon>
        <taxon>Pseudomonadati</taxon>
        <taxon>Pseudomonadota</taxon>
        <taxon>Gammaproteobacteria</taxon>
        <taxon>Vibrionales</taxon>
        <taxon>Vibrionaceae</taxon>
        <taxon>Vibrio</taxon>
    </lineage>
</organism>
<dbReference type="EMBL" id="CP138203">
    <property type="protein sequence ID" value="WPC72734.1"/>
    <property type="molecule type" value="Genomic_DNA"/>
</dbReference>
<dbReference type="InterPro" id="IPR051531">
    <property type="entry name" value="N-acetyltransferase"/>
</dbReference>
<keyword evidence="3" id="KW-1185">Reference proteome</keyword>
<dbReference type="Gene3D" id="3.40.630.30">
    <property type="match status" value="1"/>
</dbReference>
<dbReference type="SUPFAM" id="SSF55729">
    <property type="entry name" value="Acyl-CoA N-acyltransferases (Nat)"/>
    <property type="match status" value="1"/>
</dbReference>
<proteinExistence type="predicted"/>
<evidence type="ECO:0000259" key="1">
    <source>
        <dbReference type="PROSITE" id="PS51186"/>
    </source>
</evidence>
<dbReference type="InterPro" id="IPR016181">
    <property type="entry name" value="Acyl_CoA_acyltransferase"/>
</dbReference>
<gene>
    <name evidence="2" type="ORF">R8Z52_11405</name>
</gene>
<dbReference type="PROSITE" id="PS51186">
    <property type="entry name" value="GNAT"/>
    <property type="match status" value="1"/>
</dbReference>
<dbReference type="InterPro" id="IPR000182">
    <property type="entry name" value="GNAT_dom"/>
</dbReference>
<evidence type="ECO:0000313" key="2">
    <source>
        <dbReference type="EMBL" id="WPC72734.1"/>
    </source>
</evidence>
<evidence type="ECO:0000313" key="3">
    <source>
        <dbReference type="Proteomes" id="UP001304071"/>
    </source>
</evidence>
<protein>
    <submittedName>
        <fullName evidence="2">GNAT family N-acetyltransferase</fullName>
    </submittedName>
</protein>
<dbReference type="PANTHER" id="PTHR43792">
    <property type="entry name" value="GNAT FAMILY, PUTATIVE (AFU_ORTHOLOGUE AFUA_3G00765)-RELATED-RELATED"/>
    <property type="match status" value="1"/>
</dbReference>
<dbReference type="Proteomes" id="UP001304071">
    <property type="component" value="Chromosome 1"/>
</dbReference>
<dbReference type="PANTHER" id="PTHR43792:SF1">
    <property type="entry name" value="N-ACETYLTRANSFERASE DOMAIN-CONTAINING PROTEIN"/>
    <property type="match status" value="1"/>
</dbReference>
<accession>A0ABZ0Q8H4</accession>
<dbReference type="Pfam" id="PF13302">
    <property type="entry name" value="Acetyltransf_3"/>
    <property type="match status" value="1"/>
</dbReference>
<sequence>MLLKEDVMIEFESPRLAMRQIAAQDWAIFYELHVNSIVIAKCFDPILPEEIEKRFEQRCKPWSFEDSDWLTLVVTNRDTGQALGLTGFCFDKGVAEVGYLFLPQYFGYGYCSESLAALLDWGSSELGIDEFQAVVTEGNIASERVLRKCGFQLAEVIPQNYCISGRLYDDHIYRLAKID</sequence>